<gene>
    <name evidence="1" type="ORF">O181_015304</name>
</gene>
<evidence type="ECO:0000313" key="1">
    <source>
        <dbReference type="EMBL" id="MBW0475589.1"/>
    </source>
</evidence>
<dbReference type="EMBL" id="AVOT02004166">
    <property type="protein sequence ID" value="MBW0475589.1"/>
    <property type="molecule type" value="Genomic_DNA"/>
</dbReference>
<dbReference type="AlphaFoldDB" id="A0A9Q3BZR7"/>
<dbReference type="Proteomes" id="UP000765509">
    <property type="component" value="Unassembled WGS sequence"/>
</dbReference>
<sequence>MLLKCPLDVLPPTRTVSSQSPILTLWHPATKHAYACAVPYQYASNPPPHLCASARLILAWCSMDIPSTLPPHLSPHQSLSFCTPNACALSYRYASPHLISSLTRTCAYTV</sequence>
<proteinExistence type="predicted"/>
<evidence type="ECO:0000313" key="2">
    <source>
        <dbReference type="Proteomes" id="UP000765509"/>
    </source>
</evidence>
<comment type="caution">
    <text evidence="1">The sequence shown here is derived from an EMBL/GenBank/DDBJ whole genome shotgun (WGS) entry which is preliminary data.</text>
</comment>
<accession>A0A9Q3BZR7</accession>
<keyword evidence="2" id="KW-1185">Reference proteome</keyword>
<reference evidence="1" key="1">
    <citation type="submission" date="2021-03" db="EMBL/GenBank/DDBJ databases">
        <title>Draft genome sequence of rust myrtle Austropuccinia psidii MF-1, a brazilian biotype.</title>
        <authorList>
            <person name="Quecine M.C."/>
            <person name="Pachon D.M.R."/>
            <person name="Bonatelli M.L."/>
            <person name="Correr F.H."/>
            <person name="Franceschini L.M."/>
            <person name="Leite T.F."/>
            <person name="Margarido G.R.A."/>
            <person name="Almeida C.A."/>
            <person name="Ferrarezi J.A."/>
            <person name="Labate C.A."/>
        </authorList>
    </citation>
    <scope>NUCLEOTIDE SEQUENCE</scope>
    <source>
        <strain evidence="1">MF-1</strain>
    </source>
</reference>
<protein>
    <submittedName>
        <fullName evidence="1">Uncharacterized protein</fullName>
    </submittedName>
</protein>
<name>A0A9Q3BZR7_9BASI</name>
<organism evidence="1 2">
    <name type="scientific">Austropuccinia psidii MF-1</name>
    <dbReference type="NCBI Taxonomy" id="1389203"/>
    <lineage>
        <taxon>Eukaryota</taxon>
        <taxon>Fungi</taxon>
        <taxon>Dikarya</taxon>
        <taxon>Basidiomycota</taxon>
        <taxon>Pucciniomycotina</taxon>
        <taxon>Pucciniomycetes</taxon>
        <taxon>Pucciniales</taxon>
        <taxon>Sphaerophragmiaceae</taxon>
        <taxon>Austropuccinia</taxon>
    </lineage>
</organism>